<dbReference type="InterPro" id="IPR001647">
    <property type="entry name" value="HTH_TetR"/>
</dbReference>
<evidence type="ECO:0000256" key="3">
    <source>
        <dbReference type="ARBA" id="ARBA00023163"/>
    </source>
</evidence>
<feature type="DNA-binding region" description="H-T-H motif" evidence="4">
    <location>
        <begin position="255"/>
        <end position="274"/>
    </location>
</feature>
<dbReference type="Gene3D" id="1.10.357.10">
    <property type="entry name" value="Tetracycline Repressor, domain 2"/>
    <property type="match status" value="2"/>
</dbReference>
<evidence type="ECO:0000259" key="5">
    <source>
        <dbReference type="PROSITE" id="PS50977"/>
    </source>
</evidence>
<feature type="DNA-binding region" description="H-T-H motif" evidence="4">
    <location>
        <begin position="36"/>
        <end position="55"/>
    </location>
</feature>
<dbReference type="GO" id="GO:0000976">
    <property type="term" value="F:transcription cis-regulatory region binding"/>
    <property type="evidence" value="ECO:0007669"/>
    <property type="project" value="TreeGrafter"/>
</dbReference>
<accession>A0A2W5QEZ7</accession>
<dbReference type="Proteomes" id="UP000249082">
    <property type="component" value="Unassembled WGS sequence"/>
</dbReference>
<evidence type="ECO:0000313" key="6">
    <source>
        <dbReference type="EMBL" id="PZQ53313.1"/>
    </source>
</evidence>
<name>A0A2W5QEZ7_9SPHN</name>
<feature type="domain" description="HTH tetR-type" evidence="5">
    <location>
        <begin position="13"/>
        <end position="73"/>
    </location>
</feature>
<keyword evidence="3" id="KW-0804">Transcription</keyword>
<dbReference type="PANTHER" id="PTHR30055">
    <property type="entry name" value="HTH-TYPE TRANSCRIPTIONAL REGULATOR RUTR"/>
    <property type="match status" value="1"/>
</dbReference>
<dbReference type="InterPro" id="IPR050109">
    <property type="entry name" value="HTH-type_TetR-like_transc_reg"/>
</dbReference>
<dbReference type="EMBL" id="QFPX01000016">
    <property type="protein sequence ID" value="PZQ53313.1"/>
    <property type="molecule type" value="Genomic_DNA"/>
</dbReference>
<dbReference type="SUPFAM" id="SSF46689">
    <property type="entry name" value="Homeodomain-like"/>
    <property type="match status" value="2"/>
</dbReference>
<protein>
    <submittedName>
        <fullName evidence="6">TetR family transcriptional regulator</fullName>
    </submittedName>
</protein>
<dbReference type="Pfam" id="PF00440">
    <property type="entry name" value="TetR_N"/>
    <property type="match status" value="2"/>
</dbReference>
<sequence>MRSPTVSHARSSSREITGIVDAARKVIATKGLSGMSLRTVAEEAGTSVGSISYRIGDRARLVEATLDREIGIMAEQRVQWRERLGPVDPLATGILPDLVCEWLDQSAGPGRHSAIVTCELILLASREPATLPRIAELLDEREGLWRDMLIGRPQADRLANRIASYCLDELPFSIVLAEETDYRLLRHSTIRGLLRDGNALPVPSATDWHMALVDRLAVPAAPAHDETAPVPEGTKGILADHIADLIADQGVGALSHRAVAQLAGVATSSVAHHFPGQRDILFAGVEALYRRMRSQILARDANLRTREIVRLTHECALQALTDPAVLPFAIDMRRRRAENVHLQFAEWLGIPPGSDRARVQAMVMGVIGASLRFMATDSAWLAPIDVLKEWGVTVRSF</sequence>
<comment type="caution">
    <text evidence="6">The sequence shown here is derived from an EMBL/GenBank/DDBJ whole genome shotgun (WGS) entry which is preliminary data.</text>
</comment>
<organism evidence="6 7">
    <name type="scientific">Novosphingobium pentaromativorans</name>
    <dbReference type="NCBI Taxonomy" id="205844"/>
    <lineage>
        <taxon>Bacteria</taxon>
        <taxon>Pseudomonadati</taxon>
        <taxon>Pseudomonadota</taxon>
        <taxon>Alphaproteobacteria</taxon>
        <taxon>Sphingomonadales</taxon>
        <taxon>Sphingomonadaceae</taxon>
        <taxon>Novosphingobium</taxon>
    </lineage>
</organism>
<keyword evidence="2 4" id="KW-0238">DNA-binding</keyword>
<dbReference type="AlphaFoldDB" id="A0A2W5QEZ7"/>
<dbReference type="GO" id="GO:0003700">
    <property type="term" value="F:DNA-binding transcription factor activity"/>
    <property type="evidence" value="ECO:0007669"/>
    <property type="project" value="TreeGrafter"/>
</dbReference>
<keyword evidence="1" id="KW-0805">Transcription regulation</keyword>
<gene>
    <name evidence="6" type="ORF">DI555_16865</name>
</gene>
<dbReference type="InterPro" id="IPR009057">
    <property type="entry name" value="Homeodomain-like_sf"/>
</dbReference>
<proteinExistence type="predicted"/>
<evidence type="ECO:0000256" key="2">
    <source>
        <dbReference type="ARBA" id="ARBA00023125"/>
    </source>
</evidence>
<dbReference type="PANTHER" id="PTHR30055:SF234">
    <property type="entry name" value="HTH-TYPE TRANSCRIPTIONAL REGULATOR BETI"/>
    <property type="match status" value="1"/>
</dbReference>
<feature type="domain" description="HTH tetR-type" evidence="5">
    <location>
        <begin position="232"/>
        <end position="292"/>
    </location>
</feature>
<evidence type="ECO:0000256" key="4">
    <source>
        <dbReference type="PROSITE-ProRule" id="PRU00335"/>
    </source>
</evidence>
<dbReference type="PROSITE" id="PS50977">
    <property type="entry name" value="HTH_TETR_2"/>
    <property type="match status" value="2"/>
</dbReference>
<evidence type="ECO:0000256" key="1">
    <source>
        <dbReference type="ARBA" id="ARBA00023015"/>
    </source>
</evidence>
<reference evidence="6 7" key="1">
    <citation type="submission" date="2017-08" db="EMBL/GenBank/DDBJ databases">
        <title>Infants hospitalized years apart are colonized by the same room-sourced microbial strains.</title>
        <authorList>
            <person name="Brooks B."/>
            <person name="Olm M.R."/>
            <person name="Firek B.A."/>
            <person name="Baker R."/>
            <person name="Thomas B.C."/>
            <person name="Morowitz M.J."/>
            <person name="Banfield J.F."/>
        </authorList>
    </citation>
    <scope>NUCLEOTIDE SEQUENCE [LARGE SCALE GENOMIC DNA]</scope>
    <source>
        <strain evidence="6">S2_005_002_R2_33</strain>
    </source>
</reference>
<evidence type="ECO:0000313" key="7">
    <source>
        <dbReference type="Proteomes" id="UP000249082"/>
    </source>
</evidence>